<name>A0ACB0FIZ3_RANTA</name>
<dbReference type="Proteomes" id="UP001162501">
    <property type="component" value="Chromosome 8"/>
</dbReference>
<evidence type="ECO:0000313" key="1">
    <source>
        <dbReference type="EMBL" id="CAI9712738.1"/>
    </source>
</evidence>
<accession>A0ACB0FIZ3</accession>
<protein>
    <submittedName>
        <fullName evidence="1">Uncharacterized protein</fullName>
    </submittedName>
</protein>
<sequence length="133" mass="13992">MRPLQVQGPVCVMPAWVTQRGASAEPGPLHDRDTEAREEEGPSGTRGRGARRRAWTPLAAPPGSPSNPGSARKARRAPTHLAQPALQARILLPEVRGRPPPLGGASAGSRWGRGRVRGGACRGRGRGRGLVPP</sequence>
<dbReference type="EMBL" id="OX596092">
    <property type="protein sequence ID" value="CAI9712738.1"/>
    <property type="molecule type" value="Genomic_DNA"/>
</dbReference>
<evidence type="ECO:0000313" key="2">
    <source>
        <dbReference type="Proteomes" id="UP001162501"/>
    </source>
</evidence>
<reference evidence="1" key="1">
    <citation type="submission" date="2023-05" db="EMBL/GenBank/DDBJ databases">
        <authorList>
            <consortium name="ELIXIR-Norway"/>
        </authorList>
    </citation>
    <scope>NUCLEOTIDE SEQUENCE</scope>
</reference>
<proteinExistence type="predicted"/>
<organism evidence="1 2">
    <name type="scientific">Rangifer tarandus platyrhynchus</name>
    <name type="common">Svalbard reindeer</name>
    <dbReference type="NCBI Taxonomy" id="3082113"/>
    <lineage>
        <taxon>Eukaryota</taxon>
        <taxon>Metazoa</taxon>
        <taxon>Chordata</taxon>
        <taxon>Craniata</taxon>
        <taxon>Vertebrata</taxon>
        <taxon>Euteleostomi</taxon>
        <taxon>Mammalia</taxon>
        <taxon>Eutheria</taxon>
        <taxon>Laurasiatheria</taxon>
        <taxon>Artiodactyla</taxon>
        <taxon>Ruminantia</taxon>
        <taxon>Pecora</taxon>
        <taxon>Cervidae</taxon>
        <taxon>Odocoileinae</taxon>
        <taxon>Rangifer</taxon>
    </lineage>
</organism>
<gene>
    <name evidence="1" type="ORF">MRATA1EN3_LOCUS23951</name>
</gene>